<gene>
    <name evidence="10" type="ORF">C8N47_1055</name>
</gene>
<dbReference type="OrthoDB" id="9801481at2"/>
<comment type="subcellular location">
    <subcellularLocation>
        <location evidence="8">Cytoplasm</location>
    </subcellularLocation>
</comment>
<feature type="domain" description="Ferritin-like diiron" evidence="9">
    <location>
        <begin position="1"/>
        <end position="145"/>
    </location>
</feature>
<feature type="binding site" evidence="7">
    <location>
        <position position="94"/>
    </location>
    <ligand>
        <name>Fe cation</name>
        <dbReference type="ChEBI" id="CHEBI:24875"/>
        <label>1</label>
    </ligand>
</feature>
<sequence length="170" mass="19119">MLKESVEKALNAQINAEMHSAYLYLSMSAWFQAKGLSGFANWMKIQYQEELTHANKFFDYVHERNGRVLLEPIAGVDQEFDSVIDAFEKTLAHEQKVTALIDSLVDVAVAASDHATQSFLQWFVDEQVEEEATVNGILDDLRLINGQGNGLFMLNRELASRTFVDSTAAE</sequence>
<reference evidence="10 11" key="1">
    <citation type="submission" date="2018-04" db="EMBL/GenBank/DDBJ databases">
        <title>Genomic Encyclopedia of Archaeal and Bacterial Type Strains, Phase II (KMG-II): from individual species to whole genera.</title>
        <authorList>
            <person name="Goeker M."/>
        </authorList>
    </citation>
    <scope>NUCLEOTIDE SEQUENCE [LARGE SCALE GENOMIC DNA]</scope>
    <source>
        <strain evidence="10 11">DSM 28823</strain>
    </source>
</reference>
<feature type="binding site" evidence="7">
    <location>
        <position position="53"/>
    </location>
    <ligand>
        <name>Fe cation</name>
        <dbReference type="ChEBI" id="CHEBI:24875"/>
        <label>1</label>
    </ligand>
</feature>
<evidence type="ECO:0000256" key="1">
    <source>
        <dbReference type="ARBA" id="ARBA00006950"/>
    </source>
</evidence>
<dbReference type="GO" id="GO:0004322">
    <property type="term" value="F:ferroxidase activity"/>
    <property type="evidence" value="ECO:0007669"/>
    <property type="project" value="TreeGrafter"/>
</dbReference>
<organism evidence="10 11">
    <name type="scientific">Mangrovibacterium marinum</name>
    <dbReference type="NCBI Taxonomy" id="1639118"/>
    <lineage>
        <taxon>Bacteria</taxon>
        <taxon>Pseudomonadati</taxon>
        <taxon>Bacteroidota</taxon>
        <taxon>Bacteroidia</taxon>
        <taxon>Marinilabiliales</taxon>
        <taxon>Prolixibacteraceae</taxon>
        <taxon>Mangrovibacterium</taxon>
    </lineage>
</organism>
<evidence type="ECO:0000256" key="4">
    <source>
        <dbReference type="ARBA" id="ARBA00023002"/>
    </source>
</evidence>
<keyword evidence="11" id="KW-1185">Reference proteome</keyword>
<dbReference type="InterPro" id="IPR009040">
    <property type="entry name" value="Ferritin-like_diiron"/>
</dbReference>
<comment type="similarity">
    <text evidence="1 8">Belongs to the ferritin family. Prokaryotic subfamily.</text>
</comment>
<evidence type="ECO:0000256" key="5">
    <source>
        <dbReference type="ARBA" id="ARBA00023004"/>
    </source>
</evidence>
<dbReference type="EMBL" id="QAAD01000005">
    <property type="protein sequence ID" value="PTN09165.1"/>
    <property type="molecule type" value="Genomic_DNA"/>
</dbReference>
<dbReference type="InterPro" id="IPR008331">
    <property type="entry name" value="Ferritin_DPS_dom"/>
</dbReference>
<comment type="caution">
    <text evidence="10">The sequence shown here is derived from an EMBL/GenBank/DDBJ whole genome shotgun (WGS) entry which is preliminary data.</text>
</comment>
<name>A0A2T5C344_9BACT</name>
<evidence type="ECO:0000256" key="7">
    <source>
        <dbReference type="PIRSR" id="PIRSR601519-1"/>
    </source>
</evidence>
<evidence type="ECO:0000256" key="8">
    <source>
        <dbReference type="RuleBase" id="RU361145"/>
    </source>
</evidence>
<evidence type="ECO:0000256" key="2">
    <source>
        <dbReference type="ARBA" id="ARBA00022434"/>
    </source>
</evidence>
<comment type="function">
    <text evidence="6">May alleviate iron toxicity in the presence of oxygen.</text>
</comment>
<keyword evidence="5 7" id="KW-0408">Iron</keyword>
<dbReference type="GO" id="GO:0008198">
    <property type="term" value="F:ferrous iron binding"/>
    <property type="evidence" value="ECO:0007669"/>
    <property type="project" value="TreeGrafter"/>
</dbReference>
<evidence type="ECO:0000256" key="6">
    <source>
        <dbReference type="ARBA" id="ARBA00054546"/>
    </source>
</evidence>
<dbReference type="PANTHER" id="PTHR11431">
    <property type="entry name" value="FERRITIN"/>
    <property type="match status" value="1"/>
</dbReference>
<dbReference type="EC" id="1.16.3.2" evidence="8"/>
<protein>
    <recommendedName>
        <fullName evidence="8">Ferritin</fullName>
        <ecNumber evidence="8">1.16.3.2</ecNumber>
    </recommendedName>
</protein>
<dbReference type="GO" id="GO:0006879">
    <property type="term" value="P:intracellular iron ion homeostasis"/>
    <property type="evidence" value="ECO:0007669"/>
    <property type="project" value="UniProtKB-KW"/>
</dbReference>
<dbReference type="Proteomes" id="UP000243525">
    <property type="component" value="Unassembled WGS sequence"/>
</dbReference>
<dbReference type="InterPro" id="IPR009078">
    <property type="entry name" value="Ferritin-like_SF"/>
</dbReference>
<evidence type="ECO:0000313" key="10">
    <source>
        <dbReference type="EMBL" id="PTN09165.1"/>
    </source>
</evidence>
<dbReference type="RefSeq" id="WP_107821819.1">
    <property type="nucleotide sequence ID" value="NZ_OY782574.1"/>
</dbReference>
<dbReference type="InterPro" id="IPR012347">
    <property type="entry name" value="Ferritin-like"/>
</dbReference>
<dbReference type="CDD" id="cd01055">
    <property type="entry name" value="Nonheme_Ferritin"/>
    <property type="match status" value="1"/>
</dbReference>
<accession>A0A2T5C344</accession>
<keyword evidence="4" id="KW-0560">Oxidoreductase</keyword>
<feature type="binding site" evidence="7">
    <location>
        <position position="127"/>
    </location>
    <ligand>
        <name>Fe cation</name>
        <dbReference type="ChEBI" id="CHEBI:24875"/>
        <label>1</label>
    </ligand>
</feature>
<dbReference type="GO" id="GO:0008199">
    <property type="term" value="F:ferric iron binding"/>
    <property type="evidence" value="ECO:0007669"/>
    <property type="project" value="InterPro"/>
</dbReference>
<dbReference type="GO" id="GO:0006826">
    <property type="term" value="P:iron ion transport"/>
    <property type="evidence" value="ECO:0007669"/>
    <property type="project" value="InterPro"/>
</dbReference>
<dbReference type="Pfam" id="PF00210">
    <property type="entry name" value="Ferritin"/>
    <property type="match status" value="1"/>
</dbReference>
<proteinExistence type="inferred from homology"/>
<keyword evidence="2 8" id="KW-0409">Iron storage</keyword>
<feature type="binding site" evidence="7">
    <location>
        <position position="17"/>
    </location>
    <ligand>
        <name>Fe cation</name>
        <dbReference type="ChEBI" id="CHEBI:24875"/>
        <label>1</label>
    </ligand>
</feature>
<dbReference type="InterPro" id="IPR001519">
    <property type="entry name" value="Ferritin"/>
</dbReference>
<dbReference type="InterPro" id="IPR041719">
    <property type="entry name" value="Ferritin_prok"/>
</dbReference>
<dbReference type="FunFam" id="1.20.1260.10:FF:000001">
    <property type="entry name" value="Non-heme ferritin"/>
    <property type="match status" value="1"/>
</dbReference>
<feature type="binding site" evidence="7">
    <location>
        <position position="50"/>
    </location>
    <ligand>
        <name>Fe cation</name>
        <dbReference type="ChEBI" id="CHEBI:24875"/>
        <label>1</label>
    </ligand>
</feature>
<dbReference type="AlphaFoldDB" id="A0A2T5C344"/>
<comment type="function">
    <text evidence="8">Iron-storage protein.</text>
</comment>
<dbReference type="PROSITE" id="PS50905">
    <property type="entry name" value="FERRITIN_LIKE"/>
    <property type="match status" value="1"/>
</dbReference>
<dbReference type="SUPFAM" id="SSF47240">
    <property type="entry name" value="Ferritin-like"/>
    <property type="match status" value="1"/>
</dbReference>
<keyword evidence="8" id="KW-0963">Cytoplasm</keyword>
<comment type="catalytic activity">
    <reaction evidence="8">
        <text>4 Fe(2+) + O2 + 6 H2O = 4 iron(III) oxide-hydroxide + 12 H(+)</text>
        <dbReference type="Rhea" id="RHEA:11972"/>
        <dbReference type="ChEBI" id="CHEBI:15377"/>
        <dbReference type="ChEBI" id="CHEBI:15378"/>
        <dbReference type="ChEBI" id="CHEBI:15379"/>
        <dbReference type="ChEBI" id="CHEBI:29033"/>
        <dbReference type="ChEBI" id="CHEBI:78619"/>
        <dbReference type="EC" id="1.16.3.2"/>
    </reaction>
</comment>
<dbReference type="Gene3D" id="1.20.1260.10">
    <property type="match status" value="1"/>
</dbReference>
<dbReference type="PANTHER" id="PTHR11431:SF127">
    <property type="entry name" value="BACTERIAL NON-HEME FERRITIN"/>
    <property type="match status" value="1"/>
</dbReference>
<evidence type="ECO:0000259" key="9">
    <source>
        <dbReference type="PROSITE" id="PS50905"/>
    </source>
</evidence>
<keyword evidence="3 7" id="KW-0479">Metal-binding</keyword>
<evidence type="ECO:0000256" key="3">
    <source>
        <dbReference type="ARBA" id="ARBA00022723"/>
    </source>
</evidence>
<evidence type="ECO:0000313" key="11">
    <source>
        <dbReference type="Proteomes" id="UP000243525"/>
    </source>
</evidence>
<dbReference type="GO" id="GO:0005829">
    <property type="term" value="C:cytosol"/>
    <property type="evidence" value="ECO:0007669"/>
    <property type="project" value="TreeGrafter"/>
</dbReference>
<dbReference type="GO" id="GO:0042802">
    <property type="term" value="F:identical protein binding"/>
    <property type="evidence" value="ECO:0007669"/>
    <property type="project" value="UniProtKB-ARBA"/>
</dbReference>